<feature type="repeat" description="TPR" evidence="3">
    <location>
        <begin position="406"/>
        <end position="439"/>
    </location>
</feature>
<feature type="repeat" description="TPR" evidence="3">
    <location>
        <begin position="1675"/>
        <end position="1708"/>
    </location>
</feature>
<dbReference type="SUPFAM" id="SSF53756">
    <property type="entry name" value="UDP-Glycosyltransferase/glycogen phosphorylase"/>
    <property type="match status" value="3"/>
</dbReference>
<feature type="repeat" description="TPR" evidence="3">
    <location>
        <begin position="372"/>
        <end position="405"/>
    </location>
</feature>
<feature type="repeat" description="TPR" evidence="3">
    <location>
        <begin position="1048"/>
        <end position="1081"/>
    </location>
</feature>
<evidence type="ECO:0000256" key="2">
    <source>
        <dbReference type="ARBA" id="ARBA00022803"/>
    </source>
</evidence>
<dbReference type="Pfam" id="PF00515">
    <property type="entry name" value="TPR_1"/>
    <property type="match status" value="2"/>
</dbReference>
<feature type="repeat" description="TPR" evidence="3">
    <location>
        <begin position="66"/>
        <end position="99"/>
    </location>
</feature>
<dbReference type="OrthoDB" id="6193797at2"/>
<evidence type="ECO:0000256" key="1">
    <source>
        <dbReference type="ARBA" id="ARBA00022737"/>
    </source>
</evidence>
<feature type="repeat" description="TPR" evidence="3">
    <location>
        <begin position="338"/>
        <end position="371"/>
    </location>
</feature>
<accession>A0A560L326</accession>
<feature type="region of interest" description="Disordered" evidence="5">
    <location>
        <begin position="1"/>
        <end position="34"/>
    </location>
</feature>
<evidence type="ECO:0000256" key="4">
    <source>
        <dbReference type="SAM" id="Coils"/>
    </source>
</evidence>
<feature type="repeat" description="TPR" evidence="3">
    <location>
        <begin position="202"/>
        <end position="235"/>
    </location>
</feature>
<feature type="repeat" description="TPR" evidence="3">
    <location>
        <begin position="905"/>
        <end position="938"/>
    </location>
</feature>
<feature type="region of interest" description="Disordered" evidence="5">
    <location>
        <begin position="1445"/>
        <end position="1468"/>
    </location>
</feature>
<evidence type="ECO:0000256" key="5">
    <source>
        <dbReference type="SAM" id="MobiDB-lite"/>
    </source>
</evidence>
<dbReference type="SMART" id="SM00028">
    <property type="entry name" value="TPR"/>
    <property type="match status" value="30"/>
</dbReference>
<evidence type="ECO:0000256" key="3">
    <source>
        <dbReference type="PROSITE-ProRule" id="PRU00339"/>
    </source>
</evidence>
<dbReference type="PROSITE" id="PS50293">
    <property type="entry name" value="TPR_REGION"/>
    <property type="match status" value="10"/>
</dbReference>
<feature type="repeat" description="TPR" evidence="3">
    <location>
        <begin position="1082"/>
        <end position="1115"/>
    </location>
</feature>
<feature type="repeat" description="TPR" evidence="3">
    <location>
        <begin position="1540"/>
        <end position="1573"/>
    </location>
</feature>
<reference evidence="6 7" key="1">
    <citation type="submission" date="2019-06" db="EMBL/GenBank/DDBJ databases">
        <title>Genomic Encyclopedia of Type Strains, Phase IV (KMG-V): Genome sequencing to study the core and pangenomes of soil and plant-associated prokaryotes.</title>
        <authorList>
            <person name="Whitman W."/>
        </authorList>
    </citation>
    <scope>NUCLEOTIDE SEQUENCE [LARGE SCALE GENOMIC DNA]</scope>
    <source>
        <strain evidence="6 7">BR 10355</strain>
    </source>
</reference>
<feature type="repeat" description="TPR" evidence="3">
    <location>
        <begin position="871"/>
        <end position="904"/>
    </location>
</feature>
<dbReference type="SUPFAM" id="SSF48452">
    <property type="entry name" value="TPR-like"/>
    <property type="match status" value="5"/>
</dbReference>
<evidence type="ECO:0000313" key="6">
    <source>
        <dbReference type="EMBL" id="TWB89936.1"/>
    </source>
</evidence>
<feature type="repeat" description="TPR" evidence="3">
    <location>
        <begin position="1743"/>
        <end position="1776"/>
    </location>
</feature>
<dbReference type="Proteomes" id="UP000321304">
    <property type="component" value="Unassembled WGS sequence"/>
</dbReference>
<feature type="repeat" description="TPR" evidence="3">
    <location>
        <begin position="939"/>
        <end position="972"/>
    </location>
</feature>
<feature type="repeat" description="TPR" evidence="3">
    <location>
        <begin position="1014"/>
        <end position="1047"/>
    </location>
</feature>
<dbReference type="Pfam" id="PF13432">
    <property type="entry name" value="TPR_16"/>
    <property type="match status" value="3"/>
</dbReference>
<name>A0A560L326_9BRAD</name>
<dbReference type="InterPro" id="IPR051685">
    <property type="entry name" value="Ycf3/AcsC/BcsC/TPR_MFPF"/>
</dbReference>
<keyword evidence="1" id="KW-0677">Repeat</keyword>
<keyword evidence="2 3" id="KW-0802">TPR repeat</keyword>
<feature type="repeat" description="TPR" evidence="3">
    <location>
        <begin position="236"/>
        <end position="269"/>
    </location>
</feature>
<feature type="repeat" description="TPR" evidence="3">
    <location>
        <begin position="134"/>
        <end position="167"/>
    </location>
</feature>
<dbReference type="PANTHER" id="PTHR44943:SF4">
    <property type="entry name" value="TPR REPEAT-CONTAINING PROTEIN MJ0798"/>
    <property type="match status" value="1"/>
</dbReference>
<dbReference type="InterPro" id="IPR011990">
    <property type="entry name" value="TPR-like_helical_dom_sf"/>
</dbReference>
<keyword evidence="7" id="KW-1185">Reference proteome</keyword>
<dbReference type="Gene3D" id="1.25.40.10">
    <property type="entry name" value="Tetratricopeptide repeat domain"/>
    <property type="match status" value="12"/>
</dbReference>
<dbReference type="PROSITE" id="PS50005">
    <property type="entry name" value="TPR"/>
    <property type="match status" value="22"/>
</dbReference>
<sequence>MNVDRTRQASARHVPRSDRPAQPRRGRNAADPARQLDGAIALHQSGRLIEAERRYLEILRKHPGYPDATHLLGLVRHQQGRPREALELIDRALKVIPLSAAAQGNRGAALQALGRFEEAIASYDRALSLRPADAQVLCNRGHAMFELHRFGEALASLDEALAIRPAEVAAWHKRGDVLMALGRPQEAIASHARALAICPGQVSALIRHSDALKGLSRFDEALAALDQILELKPDSAEVLSRRGNLLLELDRPAEALECYDRALAISPDLLEATNNRGNALGALKRFEEALTAYDRALEICPNFVGALSNRATALMALKRREEALKSLDQALAVRPDFADALNNRGNVFHEMQRHEQALEAYDRAIAIKPDFAAALNNKGNTLRDLKRFDDALQCFDKAINLKPEYAEAISNRGNVLRDLDQIDEALRCYRRALELKADYANPLSNLGNALVDLGRFDEATTNYDRAIALEPENADYRLNRSLLLLRRGASDGWREYESRRRTKNWIQRNFTGPEWTGESISGKRVLLYAEQGLGDTVQFSRFASSVAGLGADVILEVQPPIAALLRRIDGGPCVMRQGDAAPAYDFHLPLMSVPFVLGLPVEPSAAFTPYLSADPDRIRRWAPRLPAEGLRVGIAWQGNPKSPIEKGRSLPLKAFAALNRVPGVTLISLQKGSGAEQLASLPTEMRVETLGPGFDVGSDAFLDTAAVMMNLDLIVTCDTAIAHLAGALGRPVWILLKSIPDWRWMSDRETTSWYPTARLFRQARTGDWDEVLSRVAAELVPLAAAPPMRKAEGDLCEDASLDLGWLLDRALTHHQNTRFAEAEHLYLQIRQSDPDHFDASHMLGVLRHQQGRNLEAVELIGAALKSNPGSAPALVNLGAALSVLGRHEEALTRYDAALAVAPNWAEALLNRGNALLELRRFEEALLAYDRAIEARPNYLTALDGRGRALLELRRPNEALASFDKILDLEPGHPNALHNRGNAFVALAQQDEASATYERALASYDEVIARKPDHAEALYSRGAVLLQLRRVPEALSSFDRALAIRSDYADALCGRGNALKELDELEDALASYEAALAVRPDHVEALCNRGNALAGLRRFAEALASYDRAIEIDSENAELRFNRGYLLLLLGRFGEGWREHEWRRRKKTSVERNFVAPEWTGDDVRGKRVLLYSEQGMGDTIQFARFARTVAQLGAKVILEAQPRLVSLLRGLDCEVSIVPRGDELPEFDRHLPLMSVPFVLGVDVESRAEAAPYLSADPARVERWTNQLPDGGFRVGVVWQGNASGPIDKGRSIPLRAFAPLCRIPGVKLVSLQKGAGREQVADLPTGMMIETLEADFDAGDGAFLDTAAIMMNLDLIVTSDTAVAHLAGALGRPVWIVLKHIPDWRWMTDREGSPWYPTARLFRQSRSGDWDEVFARIALELATRASGNAHSELLRSDQRDVCKARASESLSPASQQPRTEPTLPERPPAGFLRLLDKAMALHQKGKFADAERVYLTILASQPDHLDATHLLGLIRHQQGRDLEALELIDSVLKRSPDSAPALTNQGAVLYRLGRRAEAVASYDLALKLRPDDAKSLCNRGIALRELNRLDEAQESFERAIAAAPREWEAHVGLAHALKAKGRLDEAVGSWEHAVALNPHHETLNDLGNALMALGRLDEAVQSYRHALAVRPDYAAAWTNLGAALAEQGEAEAAVAAHRRALAQSPSLVEAHANLVVALSKQGELEQAVAAAEHGIAFAPNFAPLHFGLGYALKEKGDIDAAVVAYRRALALQPDFPEGHFNLAFALLLKQHDADGWREYEWRWKGGVKGKVPRRLPGAQWHGEELAGRTLLLYAEQGRGDTFQFVRFVPHLTARGARVLFEAPRSLVALLQCSNVLADSVYATGEPLPHYDFHLPLLSVPAVLGMSEGTIPANAPYLAADPARAKAWKARLGDNGFKIGVAWQGEPNAKVDTGRSFPLRAFAPVATLPGVRLISLQKHHGLEQIDALPDSFRIETLEPDFDAGADAFLDTAAVMMNLDLIITSDTAVAHLAGALGRPVWIVLKKVPDWRWLLDRDDSPWYPTARLFRQTRAGDWDEVFERLAGELARLNPEAVPRTSASAVVTIPVPIGELVDKITILRIKTERIADRNKLANVERELVLLDEVRRRCAPAKDRMAALESELETINRELWDIEDRIRDCEHHSDFGVEFVTLARAVYTTNDRRSAVKRQISELAGSTLIEEKSYH</sequence>
<proteinExistence type="predicted"/>
<dbReference type="Pfam" id="PF13424">
    <property type="entry name" value="TPR_12"/>
    <property type="match status" value="3"/>
</dbReference>
<dbReference type="PANTHER" id="PTHR44943">
    <property type="entry name" value="CELLULOSE SYNTHASE OPERON PROTEIN C"/>
    <property type="match status" value="1"/>
</dbReference>
<dbReference type="Gene3D" id="3.40.50.2000">
    <property type="entry name" value="Glycogen Phosphorylase B"/>
    <property type="match status" value="3"/>
</dbReference>
<gene>
    <name evidence="6" type="ORF">FBZ93_11550</name>
</gene>
<dbReference type="EMBL" id="VITY01000015">
    <property type="protein sequence ID" value="TWB89936.1"/>
    <property type="molecule type" value="Genomic_DNA"/>
</dbReference>
<protein>
    <submittedName>
        <fullName evidence="6">Tetratricopeptide (TPR) repeat protein</fullName>
    </submittedName>
</protein>
<dbReference type="RefSeq" id="WP_146991438.1">
    <property type="nucleotide sequence ID" value="NZ_VITY01000015.1"/>
</dbReference>
<dbReference type="InterPro" id="IPR019734">
    <property type="entry name" value="TPR_rpt"/>
</dbReference>
<keyword evidence="4" id="KW-0175">Coiled coil</keyword>
<feature type="repeat" description="TPR" evidence="3">
    <location>
        <begin position="440"/>
        <end position="473"/>
    </location>
</feature>
<organism evidence="6 7">
    <name type="scientific">Bradyrhizobium macuxiense</name>
    <dbReference type="NCBI Taxonomy" id="1755647"/>
    <lineage>
        <taxon>Bacteria</taxon>
        <taxon>Pseudomonadati</taxon>
        <taxon>Pseudomonadota</taxon>
        <taxon>Alphaproteobacteria</taxon>
        <taxon>Hyphomicrobiales</taxon>
        <taxon>Nitrobacteraceae</taxon>
        <taxon>Bradyrhizobium</taxon>
    </lineage>
</organism>
<feature type="repeat" description="TPR" evidence="3">
    <location>
        <begin position="100"/>
        <end position="133"/>
    </location>
</feature>
<dbReference type="Pfam" id="PF13414">
    <property type="entry name" value="TPR_11"/>
    <property type="match status" value="4"/>
</dbReference>
<comment type="caution">
    <text evidence="6">The sequence shown here is derived from an EMBL/GenBank/DDBJ whole genome shotgun (WGS) entry which is preliminary data.</text>
</comment>
<feature type="repeat" description="TPR" evidence="3">
    <location>
        <begin position="1574"/>
        <end position="1607"/>
    </location>
</feature>
<feature type="repeat" description="TPR" evidence="3">
    <location>
        <begin position="304"/>
        <end position="337"/>
    </location>
</feature>
<evidence type="ECO:0000313" key="7">
    <source>
        <dbReference type="Proteomes" id="UP000321304"/>
    </source>
</evidence>
<feature type="coiled-coil region" evidence="4">
    <location>
        <begin position="2142"/>
        <end position="2176"/>
    </location>
</feature>
<feature type="repeat" description="TPR" evidence="3">
    <location>
        <begin position="270"/>
        <end position="303"/>
    </location>
</feature>
<feature type="repeat" description="TPR" evidence="3">
    <location>
        <begin position="1641"/>
        <end position="1674"/>
    </location>
</feature>